<gene>
    <name evidence="2" type="ORF">NDU88_003998</name>
</gene>
<proteinExistence type="predicted"/>
<dbReference type="AlphaFoldDB" id="A0AAV7LH21"/>
<evidence type="ECO:0000256" key="1">
    <source>
        <dbReference type="SAM" id="MobiDB-lite"/>
    </source>
</evidence>
<evidence type="ECO:0000313" key="2">
    <source>
        <dbReference type="EMBL" id="KAJ1090870.1"/>
    </source>
</evidence>
<name>A0AAV7LH21_PLEWA</name>
<dbReference type="Proteomes" id="UP001066276">
    <property type="component" value="Chromosome 11"/>
</dbReference>
<feature type="region of interest" description="Disordered" evidence="1">
    <location>
        <begin position="1"/>
        <end position="30"/>
    </location>
</feature>
<accession>A0AAV7LH21</accession>
<dbReference type="EMBL" id="JANPWB010000015">
    <property type="protein sequence ID" value="KAJ1090870.1"/>
    <property type="molecule type" value="Genomic_DNA"/>
</dbReference>
<organism evidence="2 3">
    <name type="scientific">Pleurodeles waltl</name>
    <name type="common">Iberian ribbed newt</name>
    <dbReference type="NCBI Taxonomy" id="8319"/>
    <lineage>
        <taxon>Eukaryota</taxon>
        <taxon>Metazoa</taxon>
        <taxon>Chordata</taxon>
        <taxon>Craniata</taxon>
        <taxon>Vertebrata</taxon>
        <taxon>Euteleostomi</taxon>
        <taxon>Amphibia</taxon>
        <taxon>Batrachia</taxon>
        <taxon>Caudata</taxon>
        <taxon>Salamandroidea</taxon>
        <taxon>Salamandridae</taxon>
        <taxon>Pleurodelinae</taxon>
        <taxon>Pleurodeles</taxon>
    </lineage>
</organism>
<sequence>MRDSLLVTTKTSIEEGRKMRGPQDQSTAERGLSSFGPFQCLFLSCQGLSCSPGGLLPLLWGSTAPGRRAPLRVPARRFLPALYAPQGPSLTQIGKHSPAHLSYAPQYSSGSQAVSGRTRCCRDYQLRSPGWGRHLALCAVSSRSARTARVRGTECTFSPRSWFGGLFPPQSMWQRGLDSVWKSGCIGWGITGGSLRGEFFHHRRLATPP</sequence>
<reference evidence="2" key="1">
    <citation type="journal article" date="2022" name="bioRxiv">
        <title>Sequencing and chromosome-scale assembly of the giantPleurodeles waltlgenome.</title>
        <authorList>
            <person name="Brown T."/>
            <person name="Elewa A."/>
            <person name="Iarovenko S."/>
            <person name="Subramanian E."/>
            <person name="Araus A.J."/>
            <person name="Petzold A."/>
            <person name="Susuki M."/>
            <person name="Suzuki K.-i.T."/>
            <person name="Hayashi T."/>
            <person name="Toyoda A."/>
            <person name="Oliveira C."/>
            <person name="Osipova E."/>
            <person name="Leigh N.D."/>
            <person name="Simon A."/>
            <person name="Yun M.H."/>
        </authorList>
    </citation>
    <scope>NUCLEOTIDE SEQUENCE</scope>
    <source>
        <strain evidence="2">20211129_DDA</strain>
        <tissue evidence="2">Liver</tissue>
    </source>
</reference>
<protein>
    <submittedName>
        <fullName evidence="2">Uncharacterized protein</fullName>
    </submittedName>
</protein>
<evidence type="ECO:0000313" key="3">
    <source>
        <dbReference type="Proteomes" id="UP001066276"/>
    </source>
</evidence>
<keyword evidence="3" id="KW-1185">Reference proteome</keyword>
<feature type="compositionally biased region" description="Polar residues" evidence="1">
    <location>
        <begin position="1"/>
        <end position="11"/>
    </location>
</feature>
<comment type="caution">
    <text evidence="2">The sequence shown here is derived from an EMBL/GenBank/DDBJ whole genome shotgun (WGS) entry which is preliminary data.</text>
</comment>